<dbReference type="InterPro" id="IPR029062">
    <property type="entry name" value="Class_I_gatase-like"/>
</dbReference>
<dbReference type="AlphaFoldDB" id="A0A2T7BWH4"/>
<keyword evidence="4" id="KW-0808">Transferase</keyword>
<keyword evidence="4" id="KW-0032">Aminotransferase</keyword>
<dbReference type="NCBIfam" id="TIGR00566">
    <property type="entry name" value="trpG_papA"/>
    <property type="match status" value="1"/>
</dbReference>
<name>A0A2T7BWH4_9STAP</name>
<dbReference type="CDD" id="cd01743">
    <property type="entry name" value="GATase1_Anthranilate_Synthase"/>
    <property type="match status" value="1"/>
</dbReference>
<dbReference type="Gene3D" id="3.40.50.880">
    <property type="match status" value="1"/>
</dbReference>
<dbReference type="PANTHER" id="PTHR43418">
    <property type="entry name" value="MULTIFUNCTIONAL TRYPTOPHAN BIOSYNTHESIS PROTEIN-RELATED"/>
    <property type="match status" value="1"/>
</dbReference>
<dbReference type="EMBL" id="UGZE01000001">
    <property type="protein sequence ID" value="SUJ23820.1"/>
    <property type="molecule type" value="Genomic_DNA"/>
</dbReference>
<evidence type="ECO:0000313" key="4">
    <source>
        <dbReference type="EMBL" id="SUJ23820.1"/>
    </source>
</evidence>
<proteinExistence type="predicted"/>
<dbReference type="InterPro" id="IPR006221">
    <property type="entry name" value="TrpG/PapA_dom"/>
</dbReference>
<dbReference type="PRINTS" id="PR00096">
    <property type="entry name" value="GATASE"/>
</dbReference>
<gene>
    <name evidence="4" type="primary">pabA_2</name>
    <name evidence="4" type="ORF">NCTC12413_02161</name>
    <name evidence="3" type="ORF">SAR03_06940</name>
</gene>
<feature type="domain" description="Glutamine amidotransferase" evidence="2">
    <location>
        <begin position="3"/>
        <end position="188"/>
    </location>
</feature>
<dbReference type="PRINTS" id="PR00097">
    <property type="entry name" value="ANTSNTHASEII"/>
</dbReference>
<dbReference type="OrthoDB" id="9804328at2"/>
<dbReference type="PROSITE" id="PS51273">
    <property type="entry name" value="GATASE_TYPE_1"/>
    <property type="match status" value="1"/>
</dbReference>
<dbReference type="FunFam" id="3.40.50.880:FF:000003">
    <property type="entry name" value="Anthranilate synthase component II"/>
    <property type="match status" value="1"/>
</dbReference>
<evidence type="ECO:0000313" key="6">
    <source>
        <dbReference type="Proteomes" id="UP000321598"/>
    </source>
</evidence>
<dbReference type="GO" id="GO:0000162">
    <property type="term" value="P:L-tryptophan biosynthetic process"/>
    <property type="evidence" value="ECO:0007669"/>
    <property type="project" value="TreeGrafter"/>
</dbReference>
<evidence type="ECO:0000256" key="1">
    <source>
        <dbReference type="ARBA" id="ARBA00022962"/>
    </source>
</evidence>
<dbReference type="EMBL" id="BKAV01000004">
    <property type="protein sequence ID" value="GEP99656.1"/>
    <property type="molecule type" value="Genomic_DNA"/>
</dbReference>
<dbReference type="STRING" id="1212545.SARL_00570"/>
<sequence>MIVMIDNKDSFTYNLVDYLNSMSQQPITVIDVDDLNIAQLQASKPSAIVISPGPGRPEDYPMLYQLIQTFEQQIPILGVCLGFQLLVSYYGGEIIPNVRPVHGHVAALTHTNQGIFYGIPQQFSVMRYHSLMVNRQTLPKSLIITAETSDHIIMGVQHREHPIFGVQYHPESILSQYGHKQLRLFLEKIGDTSASPF</sequence>
<keyword evidence="1 4" id="KW-0315">Glutamine amidotransferase</keyword>
<dbReference type="PANTHER" id="PTHR43418:SF4">
    <property type="entry name" value="MULTIFUNCTIONAL TRYPTOPHAN BIOSYNTHESIS PROTEIN"/>
    <property type="match status" value="1"/>
</dbReference>
<dbReference type="GO" id="GO:0046820">
    <property type="term" value="F:4-amino-4-deoxychorismate synthase activity"/>
    <property type="evidence" value="ECO:0007669"/>
    <property type="project" value="UniProtKB-EC"/>
</dbReference>
<evidence type="ECO:0000313" key="3">
    <source>
        <dbReference type="EMBL" id="GEP99656.1"/>
    </source>
</evidence>
<evidence type="ECO:0000313" key="5">
    <source>
        <dbReference type="Proteomes" id="UP000254956"/>
    </source>
</evidence>
<dbReference type="Pfam" id="PF00117">
    <property type="entry name" value="GATase"/>
    <property type="match status" value="1"/>
</dbReference>
<dbReference type="InterPro" id="IPR050472">
    <property type="entry name" value="Anth_synth/Amidotransfase"/>
</dbReference>
<evidence type="ECO:0000259" key="2">
    <source>
        <dbReference type="Pfam" id="PF00117"/>
    </source>
</evidence>
<dbReference type="SUPFAM" id="SSF52317">
    <property type="entry name" value="Class I glutamine amidotransferase-like"/>
    <property type="match status" value="1"/>
</dbReference>
<dbReference type="Proteomes" id="UP000321598">
    <property type="component" value="Unassembled WGS sequence"/>
</dbReference>
<protein>
    <submittedName>
        <fullName evidence="3">Aminodeoxychorismate/anthranilate synthase component II</fullName>
    </submittedName>
    <submittedName>
        <fullName evidence="4">Glutamine amidotransferase class-I protein</fullName>
        <ecNumber evidence="4">2.6.1.85</ecNumber>
        <ecNumber evidence="4">4.1.3.27</ecNumber>
    </submittedName>
</protein>
<keyword evidence="6" id="KW-1185">Reference proteome</keyword>
<keyword evidence="4" id="KW-0456">Lyase</keyword>
<dbReference type="PRINTS" id="PR00099">
    <property type="entry name" value="CPSGATASE"/>
</dbReference>
<organism evidence="4 5">
    <name type="scientific">Staphylococcus arlettae</name>
    <dbReference type="NCBI Taxonomy" id="29378"/>
    <lineage>
        <taxon>Bacteria</taxon>
        <taxon>Bacillati</taxon>
        <taxon>Bacillota</taxon>
        <taxon>Bacilli</taxon>
        <taxon>Bacillales</taxon>
        <taxon>Staphylococcaceae</taxon>
        <taxon>Staphylococcus</taxon>
    </lineage>
</organism>
<dbReference type="InterPro" id="IPR017926">
    <property type="entry name" value="GATASE"/>
</dbReference>
<dbReference type="GO" id="GO:0004049">
    <property type="term" value="F:anthranilate synthase activity"/>
    <property type="evidence" value="ECO:0007669"/>
    <property type="project" value="UniProtKB-EC"/>
</dbReference>
<accession>A0A2T7BWH4</accession>
<dbReference type="Proteomes" id="UP000254956">
    <property type="component" value="Unassembled WGS sequence"/>
</dbReference>
<dbReference type="GO" id="GO:0005829">
    <property type="term" value="C:cytosol"/>
    <property type="evidence" value="ECO:0007669"/>
    <property type="project" value="TreeGrafter"/>
</dbReference>
<reference evidence="3 6" key="2">
    <citation type="submission" date="2019-07" db="EMBL/GenBank/DDBJ databases">
        <title>Whole genome shotgun sequence of Staphylococcus arlettae NBRC 109765.</title>
        <authorList>
            <person name="Hosoyama A."/>
            <person name="Uohara A."/>
            <person name="Ohji S."/>
            <person name="Ichikawa N."/>
        </authorList>
    </citation>
    <scope>NUCLEOTIDE SEQUENCE [LARGE SCALE GENOMIC DNA]</scope>
    <source>
        <strain evidence="3 6">NBRC 109765</strain>
    </source>
</reference>
<dbReference type="EC" id="2.6.1.85" evidence="4"/>
<dbReference type="RefSeq" id="WP_021459148.1">
    <property type="nucleotide sequence ID" value="NZ_AP019698.1"/>
</dbReference>
<dbReference type="EC" id="4.1.3.27" evidence="4"/>
<reference evidence="4 5" key="1">
    <citation type="submission" date="2018-06" db="EMBL/GenBank/DDBJ databases">
        <authorList>
            <consortium name="Pathogen Informatics"/>
            <person name="Doyle S."/>
        </authorList>
    </citation>
    <scope>NUCLEOTIDE SEQUENCE [LARGE SCALE GENOMIC DNA]</scope>
    <source>
        <strain evidence="4 5">NCTC12413</strain>
    </source>
</reference>